<evidence type="ECO:0000256" key="4">
    <source>
        <dbReference type="ARBA" id="ARBA00022679"/>
    </source>
</evidence>
<dbReference type="InterPro" id="IPR007728">
    <property type="entry name" value="Pre-SET_dom"/>
</dbReference>
<keyword evidence="2" id="KW-0158">Chromosome</keyword>
<gene>
    <name evidence="10" type="primary">Dere\GG17759</name>
    <name evidence="10" type="ORF">Dere_GG17759</name>
</gene>
<comment type="subcellular location">
    <subcellularLocation>
        <location evidence="1">Chromosome</location>
    </subcellularLocation>
</comment>
<feature type="domain" description="SET" evidence="8">
    <location>
        <begin position="111"/>
        <end position="223"/>
    </location>
</feature>
<dbReference type="GO" id="GO:0032259">
    <property type="term" value="P:methylation"/>
    <property type="evidence" value="ECO:0007669"/>
    <property type="project" value="UniProtKB-KW"/>
</dbReference>
<evidence type="ECO:0000256" key="5">
    <source>
        <dbReference type="ARBA" id="ARBA00022691"/>
    </source>
</evidence>
<evidence type="ECO:0000256" key="3">
    <source>
        <dbReference type="ARBA" id="ARBA00022603"/>
    </source>
</evidence>
<evidence type="ECO:0000256" key="1">
    <source>
        <dbReference type="ARBA" id="ARBA00004286"/>
    </source>
</evidence>
<evidence type="ECO:0000259" key="8">
    <source>
        <dbReference type="PROSITE" id="PS50280"/>
    </source>
</evidence>
<dbReference type="InterPro" id="IPR001214">
    <property type="entry name" value="SET_dom"/>
</dbReference>
<evidence type="ECO:0000256" key="6">
    <source>
        <dbReference type="ARBA" id="ARBA00022723"/>
    </source>
</evidence>
<dbReference type="GO" id="GO:0008270">
    <property type="term" value="F:zinc ion binding"/>
    <property type="evidence" value="ECO:0007669"/>
    <property type="project" value="InterPro"/>
</dbReference>
<protein>
    <submittedName>
        <fullName evidence="10">GG17759</fullName>
    </submittedName>
</protein>
<dbReference type="OMA" id="QNGPLNC"/>
<evidence type="ECO:0000259" key="9">
    <source>
        <dbReference type="PROSITE" id="PS50867"/>
    </source>
</evidence>
<dbReference type="OrthoDB" id="308383at2759"/>
<keyword evidence="7" id="KW-0862">Zinc</keyword>
<dbReference type="InterPro" id="IPR050973">
    <property type="entry name" value="H3K9_Histone-Lys_N-MTase"/>
</dbReference>
<evidence type="ECO:0000256" key="2">
    <source>
        <dbReference type="ARBA" id="ARBA00022454"/>
    </source>
</evidence>
<dbReference type="GO" id="GO:0005694">
    <property type="term" value="C:chromosome"/>
    <property type="evidence" value="ECO:0007669"/>
    <property type="project" value="UniProtKB-SubCell"/>
</dbReference>
<dbReference type="KEGG" id="der:6551945"/>
<dbReference type="AlphaFoldDB" id="B3P1J2"/>
<dbReference type="GO" id="GO:0005634">
    <property type="term" value="C:nucleus"/>
    <property type="evidence" value="ECO:0007669"/>
    <property type="project" value="InterPro"/>
</dbReference>
<dbReference type="PANTHER" id="PTHR46223:SF3">
    <property type="entry name" value="HISTONE-LYSINE N-METHYLTRANSFERASE SET-23"/>
    <property type="match status" value="1"/>
</dbReference>
<dbReference type="GO" id="GO:0008170">
    <property type="term" value="F:N-methyltransferase activity"/>
    <property type="evidence" value="ECO:0007669"/>
    <property type="project" value="UniProtKB-ARBA"/>
</dbReference>
<keyword evidence="4" id="KW-0808">Transferase</keyword>
<keyword evidence="3" id="KW-0489">Methyltransferase</keyword>
<dbReference type="PANTHER" id="PTHR46223">
    <property type="entry name" value="HISTONE-LYSINE N-METHYLTRANSFERASE SUV39H"/>
    <property type="match status" value="1"/>
</dbReference>
<evidence type="ECO:0000313" key="10">
    <source>
        <dbReference type="EMBL" id="EDV49591.1"/>
    </source>
</evidence>
<dbReference type="PROSITE" id="PS50280">
    <property type="entry name" value="SET"/>
    <property type="match status" value="1"/>
</dbReference>
<dbReference type="PhylomeDB" id="B3P1J2"/>
<dbReference type="SUPFAM" id="SSF82199">
    <property type="entry name" value="SET domain"/>
    <property type="match status" value="1"/>
</dbReference>
<dbReference type="HOGENOM" id="CLU_020840_3_3_1"/>
<name>B3P1J2_DROER</name>
<dbReference type="GO" id="GO:0042054">
    <property type="term" value="F:histone methyltransferase activity"/>
    <property type="evidence" value="ECO:0007669"/>
    <property type="project" value="InterPro"/>
</dbReference>
<sequence length="223" mass="24984">MDGSETAPNDDYEHQDELEYILESVLMPSDDSEEFKCLADDYNSVLLNHCPCIGACENSKVCPHGGQYEFTGDGSELILRKSANPVIECNNLCKCCRNTCCNRLVYLGPRKHLEIFDSPAYGSKGLRTTVKIPKGGYICEYAGELLTVPEAKRRLQANEKLGLMNYVLVLNEYTSDKMQQVTIVDPSRRGNIGRYLNHSCEPNCHIAAVRIDCPIPKIGEFYC</sequence>
<reference evidence="10 11" key="2">
    <citation type="journal article" date="2008" name="Bioinformatics">
        <title>Assembly reconciliation.</title>
        <authorList>
            <person name="Zimin A.V."/>
            <person name="Smith D.R."/>
            <person name="Sutton G."/>
            <person name="Yorke J.A."/>
        </authorList>
    </citation>
    <scope>NUCLEOTIDE SEQUENCE [LARGE SCALE GENOMIC DNA]</scope>
    <source>
        <strain evidence="10 11">TSC#14021-0224.01</strain>
    </source>
</reference>
<dbReference type="InterPro" id="IPR046341">
    <property type="entry name" value="SET_dom_sf"/>
</dbReference>
<organism evidence="10 11">
    <name type="scientific">Drosophila erecta</name>
    <name type="common">Fruit fly</name>
    <dbReference type="NCBI Taxonomy" id="7220"/>
    <lineage>
        <taxon>Eukaryota</taxon>
        <taxon>Metazoa</taxon>
        <taxon>Ecdysozoa</taxon>
        <taxon>Arthropoda</taxon>
        <taxon>Hexapoda</taxon>
        <taxon>Insecta</taxon>
        <taxon>Pterygota</taxon>
        <taxon>Neoptera</taxon>
        <taxon>Endopterygota</taxon>
        <taxon>Diptera</taxon>
        <taxon>Brachycera</taxon>
        <taxon>Muscomorpha</taxon>
        <taxon>Ephydroidea</taxon>
        <taxon>Drosophilidae</taxon>
        <taxon>Drosophila</taxon>
        <taxon>Sophophora</taxon>
    </lineage>
</organism>
<keyword evidence="6" id="KW-0479">Metal-binding</keyword>
<evidence type="ECO:0000256" key="7">
    <source>
        <dbReference type="ARBA" id="ARBA00022833"/>
    </source>
</evidence>
<dbReference type="GO" id="GO:0008757">
    <property type="term" value="F:S-adenosylmethionine-dependent methyltransferase activity"/>
    <property type="evidence" value="ECO:0007669"/>
    <property type="project" value="UniProtKB-ARBA"/>
</dbReference>
<dbReference type="Gene3D" id="2.170.270.10">
    <property type="entry name" value="SET domain"/>
    <property type="match status" value="1"/>
</dbReference>
<keyword evidence="5" id="KW-0949">S-adenosyl-L-methionine</keyword>
<accession>B3P1J2</accession>
<feature type="domain" description="Pre-SET" evidence="9">
    <location>
        <begin position="48"/>
        <end position="108"/>
    </location>
</feature>
<dbReference type="SMART" id="SM00317">
    <property type="entry name" value="SET"/>
    <property type="match status" value="1"/>
</dbReference>
<dbReference type="eggNOG" id="KOG1082">
    <property type="taxonomic scope" value="Eukaryota"/>
</dbReference>
<dbReference type="Pfam" id="PF00856">
    <property type="entry name" value="SET"/>
    <property type="match status" value="1"/>
</dbReference>
<dbReference type="EMBL" id="CH954181">
    <property type="protein sequence ID" value="EDV49591.1"/>
    <property type="molecule type" value="Genomic_DNA"/>
</dbReference>
<proteinExistence type="predicted"/>
<keyword evidence="11" id="KW-1185">Reference proteome</keyword>
<dbReference type="PROSITE" id="PS50867">
    <property type="entry name" value="PRE_SET"/>
    <property type="match status" value="1"/>
</dbReference>
<evidence type="ECO:0000313" key="11">
    <source>
        <dbReference type="Proteomes" id="UP000008711"/>
    </source>
</evidence>
<reference evidence="10 11" key="1">
    <citation type="journal article" date="2007" name="Nature">
        <title>Evolution of genes and genomes on the Drosophila phylogeny.</title>
        <authorList>
            <consortium name="Drosophila 12 Genomes Consortium"/>
            <person name="Clark A.G."/>
            <person name="Eisen M.B."/>
            <person name="Smith D.R."/>
            <person name="Bergman C.M."/>
            <person name="Oliver B."/>
            <person name="Markow T.A."/>
            <person name="Kaufman T.C."/>
            <person name="Kellis M."/>
            <person name="Gelbart W."/>
            <person name="Iyer V.N."/>
            <person name="Pollard D.A."/>
            <person name="Sackton T.B."/>
            <person name="Larracuente A.M."/>
            <person name="Singh N.D."/>
            <person name="Abad J.P."/>
            <person name="Abt D.N."/>
            <person name="Adryan B."/>
            <person name="Aguade M."/>
            <person name="Akashi H."/>
            <person name="Anderson W.W."/>
            <person name="Aquadro C.F."/>
            <person name="Ardell D.H."/>
            <person name="Arguello R."/>
            <person name="Artieri C.G."/>
            <person name="Barbash D.A."/>
            <person name="Barker D."/>
            <person name="Barsanti P."/>
            <person name="Batterham P."/>
            <person name="Batzoglou S."/>
            <person name="Begun D."/>
            <person name="Bhutkar A."/>
            <person name="Blanco E."/>
            <person name="Bosak S.A."/>
            <person name="Bradley R.K."/>
            <person name="Brand A.D."/>
            <person name="Brent M.R."/>
            <person name="Brooks A.N."/>
            <person name="Brown R.H."/>
            <person name="Butlin R.K."/>
            <person name="Caggese C."/>
            <person name="Calvi B.R."/>
            <person name="Bernardo de Carvalho A."/>
            <person name="Caspi A."/>
            <person name="Castrezana S."/>
            <person name="Celniker S.E."/>
            <person name="Chang J.L."/>
            <person name="Chapple C."/>
            <person name="Chatterji S."/>
            <person name="Chinwalla A."/>
            <person name="Civetta A."/>
            <person name="Clifton S.W."/>
            <person name="Comeron J.M."/>
            <person name="Costello J.C."/>
            <person name="Coyne J.A."/>
            <person name="Daub J."/>
            <person name="David R.G."/>
            <person name="Delcher A.L."/>
            <person name="Delehaunty K."/>
            <person name="Do C.B."/>
            <person name="Ebling H."/>
            <person name="Edwards K."/>
            <person name="Eickbush T."/>
            <person name="Evans J.D."/>
            <person name="Filipski A."/>
            <person name="Findeiss S."/>
            <person name="Freyhult E."/>
            <person name="Fulton L."/>
            <person name="Fulton R."/>
            <person name="Garcia A.C."/>
            <person name="Gardiner A."/>
            <person name="Garfield D.A."/>
            <person name="Garvin B.E."/>
            <person name="Gibson G."/>
            <person name="Gilbert D."/>
            <person name="Gnerre S."/>
            <person name="Godfrey J."/>
            <person name="Good R."/>
            <person name="Gotea V."/>
            <person name="Gravely B."/>
            <person name="Greenberg A.J."/>
            <person name="Griffiths-Jones S."/>
            <person name="Gross S."/>
            <person name="Guigo R."/>
            <person name="Gustafson E.A."/>
            <person name="Haerty W."/>
            <person name="Hahn M.W."/>
            <person name="Halligan D.L."/>
            <person name="Halpern A.L."/>
            <person name="Halter G.M."/>
            <person name="Han M.V."/>
            <person name="Heger A."/>
            <person name="Hillier L."/>
            <person name="Hinrichs A.S."/>
            <person name="Holmes I."/>
            <person name="Hoskins R.A."/>
            <person name="Hubisz M.J."/>
            <person name="Hultmark D."/>
            <person name="Huntley M.A."/>
            <person name="Jaffe D.B."/>
            <person name="Jagadeeshan S."/>
            <person name="Jeck W.R."/>
            <person name="Johnson J."/>
            <person name="Jones C.D."/>
            <person name="Jordan W.C."/>
            <person name="Karpen G.H."/>
            <person name="Kataoka E."/>
            <person name="Keightley P.D."/>
            <person name="Kheradpour P."/>
            <person name="Kirkness E.F."/>
            <person name="Koerich L.B."/>
            <person name="Kristiansen K."/>
            <person name="Kudrna D."/>
            <person name="Kulathinal R.J."/>
            <person name="Kumar S."/>
            <person name="Kwok R."/>
            <person name="Lander E."/>
            <person name="Langley C.H."/>
            <person name="Lapoint R."/>
            <person name="Lazzaro B.P."/>
            <person name="Lee S.J."/>
            <person name="Levesque L."/>
            <person name="Li R."/>
            <person name="Lin C.F."/>
            <person name="Lin M.F."/>
            <person name="Lindblad-Toh K."/>
            <person name="Llopart A."/>
            <person name="Long M."/>
            <person name="Low L."/>
            <person name="Lozovsky E."/>
            <person name="Lu J."/>
            <person name="Luo M."/>
            <person name="Machado C.A."/>
            <person name="Makalowski W."/>
            <person name="Marzo M."/>
            <person name="Matsuda M."/>
            <person name="Matzkin L."/>
            <person name="McAllister B."/>
            <person name="McBride C.S."/>
            <person name="McKernan B."/>
            <person name="McKernan K."/>
            <person name="Mendez-Lago M."/>
            <person name="Minx P."/>
            <person name="Mollenhauer M.U."/>
            <person name="Montooth K."/>
            <person name="Mount S.M."/>
            <person name="Mu X."/>
            <person name="Myers E."/>
            <person name="Negre B."/>
            <person name="Newfeld S."/>
            <person name="Nielsen R."/>
            <person name="Noor M.A."/>
            <person name="O'Grady P."/>
            <person name="Pachter L."/>
            <person name="Papaceit M."/>
            <person name="Parisi M.J."/>
            <person name="Parisi M."/>
            <person name="Parts L."/>
            <person name="Pedersen J.S."/>
            <person name="Pesole G."/>
            <person name="Phillippy A.M."/>
            <person name="Ponting C.P."/>
            <person name="Pop M."/>
            <person name="Porcelli D."/>
            <person name="Powell J.R."/>
            <person name="Prohaska S."/>
            <person name="Pruitt K."/>
            <person name="Puig M."/>
            <person name="Quesneville H."/>
            <person name="Ram K.R."/>
            <person name="Rand D."/>
            <person name="Rasmussen M.D."/>
            <person name="Reed L.K."/>
            <person name="Reenan R."/>
            <person name="Reily A."/>
            <person name="Remington K.A."/>
            <person name="Rieger T.T."/>
            <person name="Ritchie M.G."/>
            <person name="Robin C."/>
            <person name="Rogers Y.H."/>
            <person name="Rohde C."/>
            <person name="Rozas J."/>
            <person name="Rubenfield M.J."/>
            <person name="Ruiz A."/>
            <person name="Russo S."/>
            <person name="Salzberg S.L."/>
            <person name="Sanchez-Gracia A."/>
            <person name="Saranga D.J."/>
            <person name="Sato H."/>
            <person name="Schaeffer S.W."/>
            <person name="Schatz M.C."/>
            <person name="Schlenke T."/>
            <person name="Schwartz R."/>
            <person name="Segarra C."/>
            <person name="Singh R.S."/>
            <person name="Sirot L."/>
            <person name="Sirota M."/>
            <person name="Sisneros N.B."/>
            <person name="Smith C.D."/>
            <person name="Smith T.F."/>
            <person name="Spieth J."/>
            <person name="Stage D.E."/>
            <person name="Stark A."/>
            <person name="Stephan W."/>
            <person name="Strausberg R.L."/>
            <person name="Strempel S."/>
            <person name="Sturgill D."/>
            <person name="Sutton G."/>
            <person name="Sutton G.G."/>
            <person name="Tao W."/>
            <person name="Teichmann S."/>
            <person name="Tobari Y.N."/>
            <person name="Tomimura Y."/>
            <person name="Tsolas J.M."/>
            <person name="Valente V.L."/>
            <person name="Venter E."/>
            <person name="Venter J.C."/>
            <person name="Vicario S."/>
            <person name="Vieira F.G."/>
            <person name="Vilella A.J."/>
            <person name="Villasante A."/>
            <person name="Walenz B."/>
            <person name="Wang J."/>
            <person name="Wasserman M."/>
            <person name="Watts T."/>
            <person name="Wilson D."/>
            <person name="Wilson R.K."/>
            <person name="Wing R.A."/>
            <person name="Wolfner M.F."/>
            <person name="Wong A."/>
            <person name="Wong G.K."/>
            <person name="Wu C.I."/>
            <person name="Wu G."/>
            <person name="Yamamoto D."/>
            <person name="Yang H.P."/>
            <person name="Yang S.P."/>
            <person name="Yorke J.A."/>
            <person name="Yoshida K."/>
            <person name="Zdobnov E."/>
            <person name="Zhang P."/>
            <person name="Zhang Y."/>
            <person name="Zimin A.V."/>
            <person name="Baldwin J."/>
            <person name="Abdouelleil A."/>
            <person name="Abdulkadir J."/>
            <person name="Abebe A."/>
            <person name="Abera B."/>
            <person name="Abreu J."/>
            <person name="Acer S.C."/>
            <person name="Aftuck L."/>
            <person name="Alexander A."/>
            <person name="An P."/>
            <person name="Anderson E."/>
            <person name="Anderson S."/>
            <person name="Arachi H."/>
            <person name="Azer M."/>
            <person name="Bachantsang P."/>
            <person name="Barry A."/>
            <person name="Bayul T."/>
            <person name="Berlin A."/>
            <person name="Bessette D."/>
            <person name="Bloom T."/>
            <person name="Blye J."/>
            <person name="Boguslavskiy L."/>
            <person name="Bonnet C."/>
            <person name="Boukhgalter B."/>
            <person name="Bourzgui I."/>
            <person name="Brown A."/>
            <person name="Cahill P."/>
            <person name="Channer S."/>
            <person name="Cheshatsang Y."/>
            <person name="Chuda L."/>
            <person name="Citroen M."/>
            <person name="Collymore A."/>
            <person name="Cooke P."/>
            <person name="Costello M."/>
            <person name="D'Aco K."/>
            <person name="Daza R."/>
            <person name="De Haan G."/>
            <person name="DeGray S."/>
            <person name="DeMaso C."/>
            <person name="Dhargay N."/>
            <person name="Dooley K."/>
            <person name="Dooley E."/>
            <person name="Doricent M."/>
            <person name="Dorje P."/>
            <person name="Dorjee K."/>
            <person name="Dupes A."/>
            <person name="Elong R."/>
            <person name="Falk J."/>
            <person name="Farina A."/>
            <person name="Faro S."/>
            <person name="Ferguson D."/>
            <person name="Fisher S."/>
            <person name="Foley C.D."/>
            <person name="Franke A."/>
            <person name="Friedrich D."/>
            <person name="Gadbois L."/>
            <person name="Gearin G."/>
            <person name="Gearin C.R."/>
            <person name="Giannoukos G."/>
            <person name="Goode T."/>
            <person name="Graham J."/>
            <person name="Grandbois E."/>
            <person name="Grewal S."/>
            <person name="Gyaltsen K."/>
            <person name="Hafez N."/>
            <person name="Hagos B."/>
            <person name="Hall J."/>
            <person name="Henson C."/>
            <person name="Hollinger A."/>
            <person name="Honan T."/>
            <person name="Huard M.D."/>
            <person name="Hughes L."/>
            <person name="Hurhula B."/>
            <person name="Husby M.E."/>
            <person name="Kamat A."/>
            <person name="Kanga B."/>
            <person name="Kashin S."/>
            <person name="Khazanovich D."/>
            <person name="Kisner P."/>
            <person name="Lance K."/>
            <person name="Lara M."/>
            <person name="Lee W."/>
            <person name="Lennon N."/>
            <person name="Letendre F."/>
            <person name="LeVine R."/>
            <person name="Lipovsky A."/>
            <person name="Liu X."/>
            <person name="Liu J."/>
            <person name="Liu S."/>
            <person name="Lokyitsang T."/>
            <person name="Lokyitsang Y."/>
            <person name="Lubonja R."/>
            <person name="Lui A."/>
            <person name="MacDonald P."/>
            <person name="Magnisalis V."/>
            <person name="Maru K."/>
            <person name="Matthews C."/>
            <person name="McCusker W."/>
            <person name="McDonough S."/>
            <person name="Mehta T."/>
            <person name="Meldrim J."/>
            <person name="Meneus L."/>
            <person name="Mihai O."/>
            <person name="Mihalev A."/>
            <person name="Mihova T."/>
            <person name="Mittelman R."/>
            <person name="Mlenga V."/>
            <person name="Montmayeur A."/>
            <person name="Mulrain L."/>
            <person name="Navidi A."/>
            <person name="Naylor J."/>
            <person name="Negash T."/>
            <person name="Nguyen T."/>
            <person name="Nguyen N."/>
            <person name="Nicol R."/>
            <person name="Norbu C."/>
            <person name="Norbu N."/>
            <person name="Novod N."/>
            <person name="O'Neill B."/>
            <person name="Osman S."/>
            <person name="Markiewicz E."/>
            <person name="Oyono O.L."/>
            <person name="Patti C."/>
            <person name="Phunkhang P."/>
            <person name="Pierre F."/>
            <person name="Priest M."/>
            <person name="Raghuraman S."/>
            <person name="Rege F."/>
            <person name="Reyes R."/>
            <person name="Rise C."/>
            <person name="Rogov P."/>
            <person name="Ross K."/>
            <person name="Ryan E."/>
            <person name="Settipalli S."/>
            <person name="Shea T."/>
            <person name="Sherpa N."/>
            <person name="Shi L."/>
            <person name="Shih D."/>
            <person name="Sparrow T."/>
            <person name="Spaulding J."/>
            <person name="Stalker J."/>
            <person name="Stange-Thomann N."/>
            <person name="Stavropoulos S."/>
            <person name="Stone C."/>
            <person name="Strader C."/>
            <person name="Tesfaye S."/>
            <person name="Thomson T."/>
            <person name="Thoulutsang Y."/>
            <person name="Thoulutsang D."/>
            <person name="Topham K."/>
            <person name="Topping I."/>
            <person name="Tsamla T."/>
            <person name="Vassiliev H."/>
            <person name="Vo A."/>
            <person name="Wangchuk T."/>
            <person name="Wangdi T."/>
            <person name="Weiand M."/>
            <person name="Wilkinson J."/>
            <person name="Wilson A."/>
            <person name="Yadav S."/>
            <person name="Young G."/>
            <person name="Yu Q."/>
            <person name="Zembek L."/>
            <person name="Zhong D."/>
            <person name="Zimmer A."/>
            <person name="Zwirko Z."/>
            <person name="Jaffe D.B."/>
            <person name="Alvarez P."/>
            <person name="Brockman W."/>
            <person name="Butler J."/>
            <person name="Chin C."/>
            <person name="Gnerre S."/>
            <person name="Grabherr M."/>
            <person name="Kleber M."/>
            <person name="Mauceli E."/>
            <person name="MacCallum I."/>
        </authorList>
    </citation>
    <scope>NUCLEOTIDE SEQUENCE [LARGE SCALE GENOMIC DNA]</scope>
    <source>
        <strain evidence="10 11">TSC#14021-0224.01</strain>
    </source>
</reference>
<dbReference type="Proteomes" id="UP000008711">
    <property type="component" value="Unassembled WGS sequence"/>
</dbReference>